<proteinExistence type="predicted"/>
<reference evidence="1" key="1">
    <citation type="submission" date="2019-02" db="EMBL/GenBank/DDBJ databases">
        <authorList>
            <person name="Gruber-Vodicka R. H."/>
            <person name="Seah K. B. B."/>
        </authorList>
    </citation>
    <scope>NUCLEOTIDE SEQUENCE</scope>
    <source>
        <strain evidence="1">BECK_BZ131</strain>
    </source>
</reference>
<name>A0A450U3T3_9GAMM</name>
<evidence type="ECO:0000313" key="1">
    <source>
        <dbReference type="EMBL" id="VFJ77884.1"/>
    </source>
</evidence>
<gene>
    <name evidence="1" type="ORF">BECKFW1821C_GA0114237_11458</name>
</gene>
<organism evidence="1">
    <name type="scientific">Candidatus Kentrum sp. FW</name>
    <dbReference type="NCBI Taxonomy" id="2126338"/>
    <lineage>
        <taxon>Bacteria</taxon>
        <taxon>Pseudomonadati</taxon>
        <taxon>Pseudomonadota</taxon>
        <taxon>Gammaproteobacteria</taxon>
        <taxon>Candidatus Kentrum</taxon>
    </lineage>
</organism>
<protein>
    <recommendedName>
        <fullName evidence="2">DUF4258 domain-containing protein</fullName>
    </recommendedName>
</protein>
<dbReference type="EMBL" id="CAADFE010000145">
    <property type="protein sequence ID" value="VFJ77884.1"/>
    <property type="molecule type" value="Genomic_DNA"/>
</dbReference>
<evidence type="ECO:0008006" key="2">
    <source>
        <dbReference type="Google" id="ProtNLM"/>
    </source>
</evidence>
<sequence length="79" mass="9799">MQNSIHFDAMLQERGIKREWIEQTVRIPDRTEYYDDGTRHLIKRIPEFGNRWLRVIVNTTVRPEKRITAFFDRRLRRKK</sequence>
<dbReference type="AlphaFoldDB" id="A0A450U3T3"/>
<dbReference type="InterPro" id="IPR025354">
    <property type="entry name" value="DUF4258"/>
</dbReference>
<dbReference type="Pfam" id="PF14076">
    <property type="entry name" value="DUF4258"/>
    <property type="match status" value="1"/>
</dbReference>
<accession>A0A450U3T3</accession>